<evidence type="ECO:0000256" key="1">
    <source>
        <dbReference type="ARBA" id="ARBA00004651"/>
    </source>
</evidence>
<dbReference type="Proteomes" id="UP001139089">
    <property type="component" value="Unassembled WGS sequence"/>
</dbReference>
<keyword evidence="11 14" id="KW-0408">Iron</keyword>
<dbReference type="GO" id="GO:0046872">
    <property type="term" value="F:metal ion binding"/>
    <property type="evidence" value="ECO:0007669"/>
    <property type="project" value="UniProtKB-UniRule"/>
</dbReference>
<protein>
    <recommendedName>
        <fullName evidence="4 14">Protoporphyrinogen IX oxidase</fullName>
        <ecNumber evidence="14">1.3.99.-</ecNumber>
    </recommendedName>
</protein>
<dbReference type="RefSeq" id="WP_231816034.1">
    <property type="nucleotide sequence ID" value="NZ_JAJOZR010000012.1"/>
</dbReference>
<sequence>MSYLLIKSLHVATMVAWIGGMVLLSAIHLWLARAQCPRTDRETAVITTVRRWDGRVTSPAMGLTWLFGLVAAWQGDWFTAPWLHAKLLLVVFLSALHGMLSGALRRTAADPNRLPPAFARHAGAIVLVTMLVIVLLVVVKPF</sequence>
<comment type="cofactor">
    <cofactor evidence="14">
        <name>heme b</name>
        <dbReference type="ChEBI" id="CHEBI:60344"/>
    </cofactor>
    <text evidence="14">Binds 1 heme b (iron(II)-protoporphyrin IX) group per subunit.</text>
</comment>
<dbReference type="GO" id="GO:0006782">
    <property type="term" value="P:protoporphyrinogen IX biosynthetic process"/>
    <property type="evidence" value="ECO:0007669"/>
    <property type="project" value="UniProtKB-UniRule"/>
</dbReference>
<evidence type="ECO:0000256" key="14">
    <source>
        <dbReference type="PIRNR" id="PIRNR004638"/>
    </source>
</evidence>
<dbReference type="PANTHER" id="PTHR40255:SF1">
    <property type="entry name" value="PROTOPORPHYRINOGEN IX OXIDASE"/>
    <property type="match status" value="1"/>
</dbReference>
<comment type="pathway">
    <text evidence="2 14">Porphyrin-containing compound metabolism; protoporphyrin-IX biosynthesis; protoporphyrin-IX from protoporphyrinogen-IX: step 1/1.</text>
</comment>
<keyword evidence="5 14" id="KW-1003">Cell membrane</keyword>
<name>A0A9X1NV20_9HYPH</name>
<keyword evidence="17" id="KW-1185">Reference proteome</keyword>
<reference evidence="16" key="1">
    <citation type="submission" date="2021-12" db="EMBL/GenBank/DDBJ databases">
        <authorList>
            <person name="Li Y."/>
        </authorList>
    </citation>
    <scope>NUCLEOTIDE SEQUENCE</scope>
    <source>
        <strain evidence="16">DKSPLA3</strain>
    </source>
</reference>
<evidence type="ECO:0000256" key="3">
    <source>
        <dbReference type="ARBA" id="ARBA00006501"/>
    </source>
</evidence>
<proteinExistence type="inferred from homology"/>
<dbReference type="Pfam" id="PF03653">
    <property type="entry name" value="UPF0093"/>
    <property type="match status" value="1"/>
</dbReference>
<feature type="transmembrane region" description="Helical" evidence="15">
    <location>
        <begin position="85"/>
        <end position="105"/>
    </location>
</feature>
<keyword evidence="12 14" id="KW-0472">Membrane</keyword>
<organism evidence="16 17">
    <name type="scientific">Rhizobium quercicola</name>
    <dbReference type="NCBI Taxonomy" id="2901226"/>
    <lineage>
        <taxon>Bacteria</taxon>
        <taxon>Pseudomonadati</taxon>
        <taxon>Pseudomonadota</taxon>
        <taxon>Alphaproteobacteria</taxon>
        <taxon>Hyphomicrobiales</taxon>
        <taxon>Rhizobiaceae</taxon>
        <taxon>Rhizobium/Agrobacterium group</taxon>
        <taxon>Rhizobium</taxon>
    </lineage>
</organism>
<comment type="caution">
    <text evidence="16">The sequence shown here is derived from an EMBL/GenBank/DDBJ whole genome shotgun (WGS) entry which is preliminary data.</text>
</comment>
<evidence type="ECO:0000256" key="6">
    <source>
        <dbReference type="ARBA" id="ARBA00022617"/>
    </source>
</evidence>
<evidence type="ECO:0000256" key="13">
    <source>
        <dbReference type="ARBA" id="ARBA00048390"/>
    </source>
</evidence>
<feature type="transmembrane region" description="Helical" evidence="15">
    <location>
        <begin position="12"/>
        <end position="31"/>
    </location>
</feature>
<keyword evidence="10" id="KW-0560">Oxidoreductase</keyword>
<comment type="similarity">
    <text evidence="3 14">Belongs to the HemJ family.</text>
</comment>
<comment type="function">
    <text evidence="14">Catalyzes the oxidation of protoporphyrinogen IX to protoporphyrin IX.</text>
</comment>
<keyword evidence="9 15" id="KW-1133">Transmembrane helix</keyword>
<evidence type="ECO:0000313" key="17">
    <source>
        <dbReference type="Proteomes" id="UP001139089"/>
    </source>
</evidence>
<dbReference type="EC" id="1.3.99.-" evidence="14"/>
<evidence type="ECO:0000256" key="11">
    <source>
        <dbReference type="ARBA" id="ARBA00023004"/>
    </source>
</evidence>
<evidence type="ECO:0000256" key="10">
    <source>
        <dbReference type="ARBA" id="ARBA00023002"/>
    </source>
</evidence>
<dbReference type="EMBL" id="JAJOZR010000012">
    <property type="protein sequence ID" value="MCD7110900.1"/>
    <property type="molecule type" value="Genomic_DNA"/>
</dbReference>
<feature type="transmembrane region" description="Helical" evidence="15">
    <location>
        <begin position="117"/>
        <end position="139"/>
    </location>
</feature>
<dbReference type="PANTHER" id="PTHR40255">
    <property type="entry name" value="UPF0093 MEMBRANE PROTEIN SLR1790"/>
    <property type="match status" value="1"/>
</dbReference>
<dbReference type="InterPro" id="IPR005265">
    <property type="entry name" value="HemJ-like"/>
</dbReference>
<evidence type="ECO:0000313" key="16">
    <source>
        <dbReference type="EMBL" id="MCD7110900.1"/>
    </source>
</evidence>
<evidence type="ECO:0000256" key="4">
    <source>
        <dbReference type="ARBA" id="ARBA00017504"/>
    </source>
</evidence>
<dbReference type="GO" id="GO:0070818">
    <property type="term" value="F:protoporphyrinogen oxidase activity"/>
    <property type="evidence" value="ECO:0007669"/>
    <property type="project" value="UniProtKB-UniRule"/>
</dbReference>
<dbReference type="AlphaFoldDB" id="A0A9X1NV20"/>
<evidence type="ECO:0000256" key="7">
    <source>
        <dbReference type="ARBA" id="ARBA00022692"/>
    </source>
</evidence>
<evidence type="ECO:0000256" key="8">
    <source>
        <dbReference type="ARBA" id="ARBA00022723"/>
    </source>
</evidence>
<evidence type="ECO:0000256" key="15">
    <source>
        <dbReference type="SAM" id="Phobius"/>
    </source>
</evidence>
<keyword evidence="6 14" id="KW-0349">Heme</keyword>
<dbReference type="GO" id="GO:0005886">
    <property type="term" value="C:plasma membrane"/>
    <property type="evidence" value="ECO:0007669"/>
    <property type="project" value="UniProtKB-SubCell"/>
</dbReference>
<comment type="subcellular location">
    <subcellularLocation>
        <location evidence="1">Cell membrane</location>
        <topology evidence="1">Multi-pass membrane protein</topology>
    </subcellularLocation>
</comment>
<comment type="catalytic activity">
    <reaction evidence="13 14">
        <text>protoporphyrinogen IX + 3 A = protoporphyrin IX + 3 AH2</text>
        <dbReference type="Rhea" id="RHEA:62000"/>
        <dbReference type="ChEBI" id="CHEBI:13193"/>
        <dbReference type="ChEBI" id="CHEBI:17499"/>
        <dbReference type="ChEBI" id="CHEBI:57306"/>
        <dbReference type="ChEBI" id="CHEBI:57307"/>
    </reaction>
</comment>
<keyword evidence="8 14" id="KW-0479">Metal-binding</keyword>
<dbReference type="PIRSF" id="PIRSF004638">
    <property type="entry name" value="UCP004638"/>
    <property type="match status" value="1"/>
</dbReference>
<evidence type="ECO:0000256" key="12">
    <source>
        <dbReference type="ARBA" id="ARBA00023136"/>
    </source>
</evidence>
<gene>
    <name evidence="16" type="ORF">LRX75_17850</name>
</gene>
<evidence type="ECO:0000256" key="9">
    <source>
        <dbReference type="ARBA" id="ARBA00022989"/>
    </source>
</evidence>
<evidence type="ECO:0000256" key="5">
    <source>
        <dbReference type="ARBA" id="ARBA00022475"/>
    </source>
</evidence>
<keyword evidence="7 15" id="KW-0812">Transmembrane</keyword>
<accession>A0A9X1NV20</accession>
<evidence type="ECO:0000256" key="2">
    <source>
        <dbReference type="ARBA" id="ARBA00005073"/>
    </source>
</evidence>
<feature type="transmembrane region" description="Helical" evidence="15">
    <location>
        <begin position="52"/>
        <end position="73"/>
    </location>
</feature>